<evidence type="ECO:0000256" key="4">
    <source>
        <dbReference type="ARBA" id="ARBA00022475"/>
    </source>
</evidence>
<dbReference type="InterPro" id="IPR016120">
    <property type="entry name" value="Sig_transdc_His_kin_SpoOB"/>
</dbReference>
<protein>
    <recommendedName>
        <fullName evidence="3">histidine kinase</fullName>
        <ecNumber evidence="3">2.7.13.3</ecNumber>
    </recommendedName>
</protein>
<dbReference type="InterPro" id="IPR029151">
    <property type="entry name" value="Sensor-like_sf"/>
</dbReference>
<dbReference type="PROSITE" id="PS50109">
    <property type="entry name" value="HIS_KIN"/>
    <property type="match status" value="1"/>
</dbReference>
<dbReference type="Gene3D" id="3.30.565.10">
    <property type="entry name" value="Histidine kinase-like ATPase, C-terminal domain"/>
    <property type="match status" value="1"/>
</dbReference>
<evidence type="ECO:0000256" key="5">
    <source>
        <dbReference type="ARBA" id="ARBA00022553"/>
    </source>
</evidence>
<dbReference type="SUPFAM" id="SSF55890">
    <property type="entry name" value="Sporulation response regulatory protein Spo0B"/>
    <property type="match status" value="1"/>
</dbReference>
<proteinExistence type="predicted"/>
<dbReference type="RefSeq" id="WP_173037787.1">
    <property type="nucleotide sequence ID" value="NZ_AP022870.1"/>
</dbReference>
<gene>
    <name evidence="15" type="ORF">Pflav_046100</name>
</gene>
<dbReference type="Pfam" id="PF02518">
    <property type="entry name" value="HATPase_c"/>
    <property type="match status" value="1"/>
</dbReference>
<evidence type="ECO:0000256" key="13">
    <source>
        <dbReference type="ARBA" id="ARBA00023136"/>
    </source>
</evidence>
<dbReference type="InterPro" id="IPR036890">
    <property type="entry name" value="HATPase_C_sf"/>
</dbReference>
<dbReference type="SUPFAM" id="SSF103190">
    <property type="entry name" value="Sensory domain-like"/>
    <property type="match status" value="1"/>
</dbReference>
<evidence type="ECO:0000256" key="6">
    <source>
        <dbReference type="ARBA" id="ARBA00022679"/>
    </source>
</evidence>
<evidence type="ECO:0000313" key="16">
    <source>
        <dbReference type="Proteomes" id="UP000502508"/>
    </source>
</evidence>
<evidence type="ECO:0000256" key="12">
    <source>
        <dbReference type="ARBA" id="ARBA00023012"/>
    </source>
</evidence>
<keyword evidence="6" id="KW-0808">Transferase</keyword>
<dbReference type="InterPro" id="IPR003594">
    <property type="entry name" value="HATPase_dom"/>
</dbReference>
<feature type="domain" description="Histidine kinase" evidence="14">
    <location>
        <begin position="333"/>
        <end position="520"/>
    </location>
</feature>
<evidence type="ECO:0000256" key="2">
    <source>
        <dbReference type="ARBA" id="ARBA00004651"/>
    </source>
</evidence>
<keyword evidence="4" id="KW-1003">Cell membrane</keyword>
<dbReference type="InterPro" id="IPR050428">
    <property type="entry name" value="TCS_sensor_his_kinase"/>
</dbReference>
<dbReference type="AlphaFoldDB" id="A0A6F8XWL2"/>
<reference evidence="15 16" key="1">
    <citation type="submission" date="2020-03" db="EMBL/GenBank/DDBJ databases">
        <title>Whole genome shotgun sequence of Phytohabitans flavus NBRC 107702.</title>
        <authorList>
            <person name="Komaki H."/>
            <person name="Tamura T."/>
        </authorList>
    </citation>
    <scope>NUCLEOTIDE SEQUENCE [LARGE SCALE GENOMIC DNA]</scope>
    <source>
        <strain evidence="15 16">NBRC 107702</strain>
    </source>
</reference>
<keyword evidence="5" id="KW-0597">Phosphoprotein</keyword>
<evidence type="ECO:0000256" key="8">
    <source>
        <dbReference type="ARBA" id="ARBA00022741"/>
    </source>
</evidence>
<reference evidence="15 16" key="2">
    <citation type="submission" date="2020-03" db="EMBL/GenBank/DDBJ databases">
        <authorList>
            <person name="Ichikawa N."/>
            <person name="Kimura A."/>
            <person name="Kitahashi Y."/>
            <person name="Uohara A."/>
        </authorList>
    </citation>
    <scope>NUCLEOTIDE SEQUENCE [LARGE SCALE GENOMIC DNA]</scope>
    <source>
        <strain evidence="15 16">NBRC 107702</strain>
    </source>
</reference>
<dbReference type="GO" id="GO:0005524">
    <property type="term" value="F:ATP binding"/>
    <property type="evidence" value="ECO:0007669"/>
    <property type="project" value="UniProtKB-KW"/>
</dbReference>
<dbReference type="Gene3D" id="1.10.287.130">
    <property type="match status" value="1"/>
</dbReference>
<keyword evidence="13" id="KW-0472">Membrane</keyword>
<keyword evidence="9" id="KW-0418">Kinase</keyword>
<dbReference type="PANTHER" id="PTHR45436:SF5">
    <property type="entry name" value="SENSOR HISTIDINE KINASE TRCS"/>
    <property type="match status" value="1"/>
</dbReference>
<evidence type="ECO:0000256" key="9">
    <source>
        <dbReference type="ARBA" id="ARBA00022777"/>
    </source>
</evidence>
<dbReference type="SMART" id="SM00091">
    <property type="entry name" value="PAS"/>
    <property type="match status" value="1"/>
</dbReference>
<dbReference type="EMBL" id="AP022870">
    <property type="protein sequence ID" value="BCB78200.1"/>
    <property type="molecule type" value="Genomic_DNA"/>
</dbReference>
<dbReference type="SMART" id="SM00387">
    <property type="entry name" value="HATPase_c"/>
    <property type="match status" value="1"/>
</dbReference>
<dbReference type="GO" id="GO:0005886">
    <property type="term" value="C:plasma membrane"/>
    <property type="evidence" value="ECO:0007669"/>
    <property type="project" value="UniProtKB-SubCell"/>
</dbReference>
<dbReference type="PANTHER" id="PTHR45436">
    <property type="entry name" value="SENSOR HISTIDINE KINASE YKOH"/>
    <property type="match status" value="1"/>
</dbReference>
<dbReference type="InterPro" id="IPR039506">
    <property type="entry name" value="SPOB_a"/>
</dbReference>
<dbReference type="Gene3D" id="3.30.450.20">
    <property type="entry name" value="PAS domain"/>
    <property type="match status" value="2"/>
</dbReference>
<evidence type="ECO:0000256" key="7">
    <source>
        <dbReference type="ARBA" id="ARBA00022692"/>
    </source>
</evidence>
<dbReference type="EC" id="2.7.13.3" evidence="3"/>
<dbReference type="GO" id="GO:0000155">
    <property type="term" value="F:phosphorelay sensor kinase activity"/>
    <property type="evidence" value="ECO:0007669"/>
    <property type="project" value="InterPro"/>
</dbReference>
<sequence length="526" mass="56128">MFRTSLFRRPWRLSLARQFLLLQLGIVLLVVGAVAAVSVAQADARFRSGEGRQLRSVAETVAANATVRQELAEPAVNFERLSTEAETARSVSGASFVLIADATGTLLTGLDRSGPVPLGASTVRSGKSWVGVVGDALVAHVPVLDERRELVGLVVVGLEYPTWPEQLADAATDLLTYLLLGAALGVLGSWLLARWVKRQTLGLEPREITGLVEQREAMLHGIREGVLGSDAADRVTLVNDEAIRLLDLPEDAVGRSLHALKLEPRLLDVLTGKAAGADQIGLRAGRVLVLNRMPVMVRGREVGSVTTLRDRTELTALQHELDLSRHTTDTLRAQAHEFTNRLHTIAGLIELGEFDEVTRYINRASRALAELTSDVTSRVPDPALAALLIAKASLAAEQGIRFTVSARSALPEIDEALSADLVTVVGNLLDNAYDAVGTGTAPAWVEVEVTTEGEEVLVVVRDSGPGIEPELARGVFAQGYTTKAAHQGLGLALIQLVCTRRGGSVAVAGSTFTARLPRATTRAVAR</sequence>
<evidence type="ECO:0000259" key="14">
    <source>
        <dbReference type="PROSITE" id="PS50109"/>
    </source>
</evidence>
<accession>A0A6F8XWL2</accession>
<comment type="catalytic activity">
    <reaction evidence="1">
        <text>ATP + protein L-histidine = ADP + protein N-phospho-L-histidine.</text>
        <dbReference type="EC" id="2.7.13.3"/>
    </reaction>
</comment>
<dbReference type="Pfam" id="PF17203">
    <property type="entry name" value="sCache_3_2"/>
    <property type="match status" value="1"/>
</dbReference>
<evidence type="ECO:0000256" key="10">
    <source>
        <dbReference type="ARBA" id="ARBA00022840"/>
    </source>
</evidence>
<dbReference type="InterPro" id="IPR033463">
    <property type="entry name" value="sCache_3"/>
</dbReference>
<evidence type="ECO:0000256" key="11">
    <source>
        <dbReference type="ARBA" id="ARBA00022989"/>
    </source>
</evidence>
<keyword evidence="11" id="KW-1133">Transmembrane helix</keyword>
<evidence type="ECO:0000256" key="3">
    <source>
        <dbReference type="ARBA" id="ARBA00012438"/>
    </source>
</evidence>
<evidence type="ECO:0000256" key="1">
    <source>
        <dbReference type="ARBA" id="ARBA00000085"/>
    </source>
</evidence>
<dbReference type="Proteomes" id="UP000502508">
    <property type="component" value="Chromosome"/>
</dbReference>
<keyword evidence="12" id="KW-0902">Two-component regulatory system</keyword>
<keyword evidence="10" id="KW-0067">ATP-binding</keyword>
<evidence type="ECO:0000313" key="15">
    <source>
        <dbReference type="EMBL" id="BCB78200.1"/>
    </source>
</evidence>
<name>A0A6F8XWL2_9ACTN</name>
<keyword evidence="7" id="KW-0812">Transmembrane</keyword>
<dbReference type="Pfam" id="PF14689">
    <property type="entry name" value="SPOB_a"/>
    <property type="match status" value="1"/>
</dbReference>
<keyword evidence="16" id="KW-1185">Reference proteome</keyword>
<comment type="subcellular location">
    <subcellularLocation>
        <location evidence="2">Cell membrane</location>
        <topology evidence="2">Multi-pass membrane protein</topology>
    </subcellularLocation>
</comment>
<keyword evidence="8" id="KW-0547">Nucleotide-binding</keyword>
<dbReference type="KEGG" id="pfla:Pflav_046100"/>
<organism evidence="15 16">
    <name type="scientific">Phytohabitans flavus</name>
    <dbReference type="NCBI Taxonomy" id="1076124"/>
    <lineage>
        <taxon>Bacteria</taxon>
        <taxon>Bacillati</taxon>
        <taxon>Actinomycetota</taxon>
        <taxon>Actinomycetes</taxon>
        <taxon>Micromonosporales</taxon>
        <taxon>Micromonosporaceae</taxon>
    </lineage>
</organism>
<dbReference type="InterPro" id="IPR000014">
    <property type="entry name" value="PAS"/>
</dbReference>
<dbReference type="InterPro" id="IPR005467">
    <property type="entry name" value="His_kinase_dom"/>
</dbReference>
<dbReference type="SUPFAM" id="SSF55874">
    <property type="entry name" value="ATPase domain of HSP90 chaperone/DNA topoisomerase II/histidine kinase"/>
    <property type="match status" value="1"/>
</dbReference>